<dbReference type="AlphaFoldDB" id="A0A2T1AN82"/>
<protein>
    <submittedName>
        <fullName evidence="1">Uncharacterized protein</fullName>
    </submittedName>
</protein>
<comment type="caution">
    <text evidence="1">The sequence shown here is derived from an EMBL/GenBank/DDBJ whole genome shotgun (WGS) entry which is preliminary data.</text>
</comment>
<accession>A0A2T1AN82</accession>
<dbReference type="RefSeq" id="WP_106162299.1">
    <property type="nucleotide sequence ID" value="NZ_JBLWXK010000004.1"/>
</dbReference>
<organism evidence="1 2">
    <name type="scientific">Tritonibacter scottomollicae</name>
    <name type="common">Epibacterium scottomollicae</name>
    <dbReference type="NCBI Taxonomy" id="483013"/>
    <lineage>
        <taxon>Bacteria</taxon>
        <taxon>Pseudomonadati</taxon>
        <taxon>Pseudomonadota</taxon>
        <taxon>Alphaproteobacteria</taxon>
        <taxon>Rhodobacterales</taxon>
        <taxon>Paracoccaceae</taxon>
        <taxon>Tritonibacter</taxon>
    </lineage>
</organism>
<sequence length="65" mass="7569">MPVLLILLLLGTLTYLYWQRKTTTLTRDCRWRRNRSSDGWHCAYCGAVEAGEGAPVDCKRDQPRR</sequence>
<gene>
    <name evidence="1" type="ORF">CLV89_101259</name>
</gene>
<evidence type="ECO:0000313" key="1">
    <source>
        <dbReference type="EMBL" id="PRZ50043.1"/>
    </source>
</evidence>
<reference evidence="1 2" key="1">
    <citation type="submission" date="2018-03" db="EMBL/GenBank/DDBJ databases">
        <title>Genomic Encyclopedia of Archaeal and Bacterial Type Strains, Phase II (KMG-II): from individual species to whole genera.</title>
        <authorList>
            <person name="Goeker M."/>
        </authorList>
    </citation>
    <scope>NUCLEOTIDE SEQUENCE [LARGE SCALE GENOMIC DNA]</scope>
    <source>
        <strain evidence="1 2">DSM 25328</strain>
    </source>
</reference>
<name>A0A2T1AN82_TRISK</name>
<proteinExistence type="predicted"/>
<dbReference type="Proteomes" id="UP000237718">
    <property type="component" value="Unassembled WGS sequence"/>
</dbReference>
<dbReference type="OrthoDB" id="7859107at2"/>
<evidence type="ECO:0000313" key="2">
    <source>
        <dbReference type="Proteomes" id="UP000237718"/>
    </source>
</evidence>
<dbReference type="EMBL" id="PVUF01000001">
    <property type="protein sequence ID" value="PRZ50043.1"/>
    <property type="molecule type" value="Genomic_DNA"/>
</dbReference>